<accession>A0A6N9H6Z9</accession>
<protein>
    <submittedName>
        <fullName evidence="3">Uncharacterized protein</fullName>
    </submittedName>
</protein>
<dbReference type="Proteomes" id="UP000469215">
    <property type="component" value="Unassembled WGS sequence"/>
</dbReference>
<keyword evidence="2" id="KW-1133">Transmembrane helix</keyword>
<evidence type="ECO:0000313" key="4">
    <source>
        <dbReference type="Proteomes" id="UP000469215"/>
    </source>
</evidence>
<dbReference type="RefSeq" id="WP_160953116.1">
    <property type="nucleotide sequence ID" value="NZ_WWEQ01000022.1"/>
</dbReference>
<feature type="region of interest" description="Disordered" evidence="1">
    <location>
        <begin position="1"/>
        <end position="79"/>
    </location>
</feature>
<feature type="transmembrane region" description="Helical" evidence="2">
    <location>
        <begin position="130"/>
        <end position="148"/>
    </location>
</feature>
<proteinExistence type="predicted"/>
<keyword evidence="2" id="KW-0472">Membrane</keyword>
<keyword evidence="2" id="KW-0812">Transmembrane</keyword>
<comment type="caution">
    <text evidence="3">The sequence shown here is derived from an EMBL/GenBank/DDBJ whole genome shotgun (WGS) entry which is preliminary data.</text>
</comment>
<feature type="transmembrane region" description="Helical" evidence="2">
    <location>
        <begin position="169"/>
        <end position="186"/>
    </location>
</feature>
<name>A0A6N9H6Z9_9MICO</name>
<keyword evidence="4" id="KW-1185">Reference proteome</keyword>
<dbReference type="AlphaFoldDB" id="A0A6N9H6Z9"/>
<gene>
    <name evidence="3" type="ORF">GSY69_06795</name>
</gene>
<feature type="transmembrane region" description="Helical" evidence="2">
    <location>
        <begin position="102"/>
        <end position="124"/>
    </location>
</feature>
<organism evidence="3 4">
    <name type="scientific">Brevibacterium rongguiense</name>
    <dbReference type="NCBI Taxonomy" id="2695267"/>
    <lineage>
        <taxon>Bacteria</taxon>
        <taxon>Bacillati</taxon>
        <taxon>Actinomycetota</taxon>
        <taxon>Actinomycetes</taxon>
        <taxon>Micrococcales</taxon>
        <taxon>Brevibacteriaceae</taxon>
        <taxon>Brevibacterium</taxon>
    </lineage>
</organism>
<reference evidence="3 4" key="1">
    <citation type="submission" date="2020-01" db="EMBL/GenBank/DDBJ databases">
        <authorList>
            <person name="Deng T."/>
        </authorList>
    </citation>
    <scope>NUCLEOTIDE SEQUENCE [LARGE SCALE GENOMIC DNA]</scope>
    <source>
        <strain evidence="3 4">5221</strain>
    </source>
</reference>
<evidence type="ECO:0000256" key="2">
    <source>
        <dbReference type="SAM" id="Phobius"/>
    </source>
</evidence>
<evidence type="ECO:0000256" key="1">
    <source>
        <dbReference type="SAM" id="MobiDB-lite"/>
    </source>
</evidence>
<feature type="compositionally biased region" description="Low complexity" evidence="1">
    <location>
        <begin position="49"/>
        <end position="65"/>
    </location>
</feature>
<feature type="transmembrane region" description="Helical" evidence="2">
    <location>
        <begin position="198"/>
        <end position="218"/>
    </location>
</feature>
<evidence type="ECO:0000313" key="3">
    <source>
        <dbReference type="EMBL" id="MYM19685.1"/>
    </source>
</evidence>
<sequence length="246" mass="26387">MAEEPETRRARRRAQRSQQPSAAGEPDAQVVRASAADGQAGPGREAGTGHEAAPGPEAGAEDGAPVIRAGSTSTAGLPSRRELRESFDPAELSRGLARYANVLRWGLVASFAAFIALAGAFAYWWTLWTVAGVVLILLILWAALYVAARPARDPVRPIVDPIKNRIDRWAIIPWIGFGVSIVFVSLKSNALEDGGAGLWALVPLVFLLLTLLPDALFVRTLNRMSYDAEIAAGGREAVEGERSRPR</sequence>
<dbReference type="EMBL" id="WWEQ01000022">
    <property type="protein sequence ID" value="MYM19685.1"/>
    <property type="molecule type" value="Genomic_DNA"/>
</dbReference>